<evidence type="ECO:0000313" key="9">
    <source>
        <dbReference type="EMBL" id="ACE86049.1"/>
    </source>
</evidence>
<evidence type="ECO:0000259" key="8">
    <source>
        <dbReference type="PROSITE" id="PS51007"/>
    </source>
</evidence>
<evidence type="ECO:0000313" key="10">
    <source>
        <dbReference type="Proteomes" id="UP000001036"/>
    </source>
</evidence>
<evidence type="ECO:0000256" key="7">
    <source>
        <dbReference type="SAM" id="SignalP"/>
    </source>
</evidence>
<dbReference type="PANTHER" id="PTHR40942:SF4">
    <property type="entry name" value="CYTOCHROME C5"/>
    <property type="match status" value="1"/>
</dbReference>
<evidence type="ECO:0000256" key="4">
    <source>
        <dbReference type="ARBA" id="ARBA00022982"/>
    </source>
</evidence>
<feature type="signal peptide" evidence="7">
    <location>
        <begin position="1"/>
        <end position="31"/>
    </location>
</feature>
<feature type="chain" id="PRO_5002796619" evidence="7">
    <location>
        <begin position="32"/>
        <end position="146"/>
    </location>
</feature>
<dbReference type="InterPro" id="IPR036909">
    <property type="entry name" value="Cyt_c-like_dom_sf"/>
</dbReference>
<keyword evidence="2 6" id="KW-0349">Heme</keyword>
<evidence type="ECO:0000256" key="1">
    <source>
        <dbReference type="ARBA" id="ARBA00022448"/>
    </source>
</evidence>
<keyword evidence="5 6" id="KW-0408">Iron</keyword>
<organism evidence="9 10">
    <name type="scientific">Cellvibrio japonicus (strain Ueda107)</name>
    <name type="common">Pseudomonas fluorescens subsp. cellulosa</name>
    <dbReference type="NCBI Taxonomy" id="498211"/>
    <lineage>
        <taxon>Bacteria</taxon>
        <taxon>Pseudomonadati</taxon>
        <taxon>Pseudomonadota</taxon>
        <taxon>Gammaproteobacteria</taxon>
        <taxon>Cellvibrionales</taxon>
        <taxon>Cellvibrionaceae</taxon>
        <taxon>Cellvibrio</taxon>
    </lineage>
</organism>
<evidence type="ECO:0000256" key="3">
    <source>
        <dbReference type="ARBA" id="ARBA00022723"/>
    </source>
</evidence>
<dbReference type="AlphaFoldDB" id="B3PF83"/>
<evidence type="ECO:0000256" key="5">
    <source>
        <dbReference type="ARBA" id="ARBA00023004"/>
    </source>
</evidence>
<dbReference type="Pfam" id="PF13442">
    <property type="entry name" value="Cytochrome_CBB3"/>
    <property type="match status" value="1"/>
</dbReference>
<dbReference type="GO" id="GO:0020037">
    <property type="term" value="F:heme binding"/>
    <property type="evidence" value="ECO:0007669"/>
    <property type="project" value="InterPro"/>
</dbReference>
<dbReference type="PANTHER" id="PTHR40942">
    <property type="match status" value="1"/>
</dbReference>
<dbReference type="GO" id="GO:0005506">
    <property type="term" value="F:iron ion binding"/>
    <property type="evidence" value="ECO:0007669"/>
    <property type="project" value="InterPro"/>
</dbReference>
<gene>
    <name evidence="9" type="ordered locus">CJA_3397</name>
</gene>
<keyword evidence="1" id="KW-0813">Transport</keyword>
<dbReference type="PRINTS" id="PR00607">
    <property type="entry name" value="CYTCHROMECIE"/>
</dbReference>
<dbReference type="eggNOG" id="COG3245">
    <property type="taxonomic scope" value="Bacteria"/>
</dbReference>
<dbReference type="HOGENOM" id="CLU_082349_2_0_6"/>
<protein>
    <submittedName>
        <fullName evidence="9">Cytochrome c5</fullName>
    </submittedName>
</protein>
<dbReference type="InterPro" id="IPR009056">
    <property type="entry name" value="Cyt_c-like_dom"/>
</dbReference>
<dbReference type="Proteomes" id="UP000001036">
    <property type="component" value="Chromosome"/>
</dbReference>
<dbReference type="KEGG" id="cja:CJA_3397"/>
<dbReference type="PROSITE" id="PS51007">
    <property type="entry name" value="CYTC"/>
    <property type="match status" value="1"/>
</dbReference>
<sequence length="146" mass="14917">MTRKNTVSLMKKMFRVLLVTGLMAAPGLASSQDDAAADIKARLAPVGSTCMSGDECAAAPVAVVSGPKSGKDVYAGFCTTCHGAGVMGAPKSGSAADWAPRIAKGMDTLYTHALHGFNAMPAKGLCNACSDDEVKSAVDYMVEAAK</sequence>
<reference evidence="9 10" key="1">
    <citation type="journal article" date="2008" name="J. Bacteriol.">
        <title>Insights into plant cell wall degradation from the genome sequence of the soil bacterium Cellvibrio japonicus.</title>
        <authorList>
            <person name="Deboy R.T."/>
            <person name="Mongodin E.F."/>
            <person name="Fouts D.E."/>
            <person name="Tailford L.E."/>
            <person name="Khouri H."/>
            <person name="Emerson J.B."/>
            <person name="Mohamoud Y."/>
            <person name="Watkins K."/>
            <person name="Henrissat B."/>
            <person name="Gilbert H.J."/>
            <person name="Nelson K.E."/>
        </authorList>
    </citation>
    <scope>NUCLEOTIDE SEQUENCE [LARGE SCALE GENOMIC DNA]</scope>
    <source>
        <strain evidence="9 10">Ueda107</strain>
    </source>
</reference>
<dbReference type="GO" id="GO:0009055">
    <property type="term" value="F:electron transfer activity"/>
    <property type="evidence" value="ECO:0007669"/>
    <property type="project" value="InterPro"/>
</dbReference>
<keyword evidence="4" id="KW-0249">Electron transport</keyword>
<accession>B3PF83</accession>
<evidence type="ECO:0000256" key="6">
    <source>
        <dbReference type="PROSITE-ProRule" id="PRU00433"/>
    </source>
</evidence>
<evidence type="ECO:0000256" key="2">
    <source>
        <dbReference type="ARBA" id="ARBA00022617"/>
    </source>
</evidence>
<dbReference type="EMBL" id="CP000934">
    <property type="protein sequence ID" value="ACE86049.1"/>
    <property type="molecule type" value="Genomic_DNA"/>
</dbReference>
<keyword evidence="3 6" id="KW-0479">Metal-binding</keyword>
<dbReference type="SUPFAM" id="SSF46626">
    <property type="entry name" value="Cytochrome c"/>
    <property type="match status" value="1"/>
</dbReference>
<keyword evidence="10" id="KW-1185">Reference proteome</keyword>
<dbReference type="InterPro" id="IPR002323">
    <property type="entry name" value="Cyt_CIE"/>
</dbReference>
<keyword evidence="7" id="KW-0732">Signal</keyword>
<feature type="domain" description="Cytochrome c" evidence="8">
    <location>
        <begin position="65"/>
        <end position="145"/>
    </location>
</feature>
<dbReference type="Gene3D" id="1.10.760.10">
    <property type="entry name" value="Cytochrome c-like domain"/>
    <property type="match status" value="1"/>
</dbReference>
<proteinExistence type="predicted"/>
<dbReference type="STRING" id="498211.CJA_3397"/>
<name>B3PF83_CELJU</name>